<dbReference type="AlphaFoldDB" id="A0AAD4DRE8"/>
<comment type="caution">
    <text evidence="2">The sequence shown here is derived from an EMBL/GenBank/DDBJ whole genome shotgun (WGS) entry which is preliminary data.</text>
</comment>
<protein>
    <submittedName>
        <fullName evidence="2">Uncharacterized protein</fullName>
    </submittedName>
</protein>
<dbReference type="EMBL" id="JABBWK010000127">
    <property type="protein sequence ID" value="KAG1891632.1"/>
    <property type="molecule type" value="Genomic_DNA"/>
</dbReference>
<keyword evidence="1" id="KW-1133">Transmembrane helix</keyword>
<sequence length="170" mass="17919">MPTAALPALPLLRPPHPLSRVTQARCRHHWSNLCAASLVPDQALPYHIDCQLPLTILLSSMLVGAIFALLLPSQTKRCLITSTASFPSPSSTPTAAIACPPFPWTTTTSLQGDSSSLSSSLEQSLRCLPIPSTPLIASPLLMWLIIASPTLSTRLPAACFPYPTGALAGG</sequence>
<proteinExistence type="predicted"/>
<name>A0AAD4DRE8_9AGAM</name>
<dbReference type="Proteomes" id="UP001195769">
    <property type="component" value="Unassembled WGS sequence"/>
</dbReference>
<accession>A0AAD4DRE8</accession>
<keyword evidence="3" id="KW-1185">Reference proteome</keyword>
<dbReference type="RefSeq" id="XP_041218108.1">
    <property type="nucleotide sequence ID" value="XM_041368510.1"/>
</dbReference>
<organism evidence="2 3">
    <name type="scientific">Suillus fuscotomentosus</name>
    <dbReference type="NCBI Taxonomy" id="1912939"/>
    <lineage>
        <taxon>Eukaryota</taxon>
        <taxon>Fungi</taxon>
        <taxon>Dikarya</taxon>
        <taxon>Basidiomycota</taxon>
        <taxon>Agaricomycotina</taxon>
        <taxon>Agaricomycetes</taxon>
        <taxon>Agaricomycetidae</taxon>
        <taxon>Boletales</taxon>
        <taxon>Suillineae</taxon>
        <taxon>Suillaceae</taxon>
        <taxon>Suillus</taxon>
    </lineage>
</organism>
<keyword evidence="1" id="KW-0812">Transmembrane</keyword>
<feature type="transmembrane region" description="Helical" evidence="1">
    <location>
        <begin position="52"/>
        <end position="71"/>
    </location>
</feature>
<dbReference type="GeneID" id="64662808"/>
<keyword evidence="1" id="KW-0472">Membrane</keyword>
<evidence type="ECO:0000313" key="3">
    <source>
        <dbReference type="Proteomes" id="UP001195769"/>
    </source>
</evidence>
<evidence type="ECO:0000256" key="1">
    <source>
        <dbReference type="SAM" id="Phobius"/>
    </source>
</evidence>
<gene>
    <name evidence="2" type="ORF">F5891DRAFT_1197614</name>
</gene>
<reference evidence="2" key="1">
    <citation type="journal article" date="2020" name="New Phytol.">
        <title>Comparative genomics reveals dynamic genome evolution in host specialist ectomycorrhizal fungi.</title>
        <authorList>
            <person name="Lofgren L.A."/>
            <person name="Nguyen N.H."/>
            <person name="Vilgalys R."/>
            <person name="Ruytinx J."/>
            <person name="Liao H.L."/>
            <person name="Branco S."/>
            <person name="Kuo A."/>
            <person name="LaButti K."/>
            <person name="Lipzen A."/>
            <person name="Andreopoulos W."/>
            <person name="Pangilinan J."/>
            <person name="Riley R."/>
            <person name="Hundley H."/>
            <person name="Na H."/>
            <person name="Barry K."/>
            <person name="Grigoriev I.V."/>
            <person name="Stajich J.E."/>
            <person name="Kennedy P.G."/>
        </authorList>
    </citation>
    <scope>NUCLEOTIDE SEQUENCE</scope>
    <source>
        <strain evidence="2">FC203</strain>
    </source>
</reference>
<evidence type="ECO:0000313" key="2">
    <source>
        <dbReference type="EMBL" id="KAG1891632.1"/>
    </source>
</evidence>